<evidence type="ECO:0000313" key="3">
    <source>
        <dbReference type="Proteomes" id="UP000677054"/>
    </source>
</evidence>
<dbReference type="SUPFAM" id="SSF47986">
    <property type="entry name" value="DEATH domain"/>
    <property type="match status" value="1"/>
</dbReference>
<dbReference type="EMBL" id="CAJPEV010000795">
    <property type="protein sequence ID" value="CAG0888596.1"/>
    <property type="molecule type" value="Genomic_DNA"/>
</dbReference>
<proteinExistence type="predicted"/>
<dbReference type="Proteomes" id="UP000677054">
    <property type="component" value="Unassembled WGS sequence"/>
</dbReference>
<dbReference type="AlphaFoldDB" id="A0A7R8XC91"/>
<keyword evidence="3" id="KW-1185">Reference proteome</keyword>
<reference evidence="2" key="1">
    <citation type="submission" date="2020-11" db="EMBL/GenBank/DDBJ databases">
        <authorList>
            <person name="Tran Van P."/>
        </authorList>
    </citation>
    <scope>NUCLEOTIDE SEQUENCE</scope>
</reference>
<evidence type="ECO:0000259" key="1">
    <source>
        <dbReference type="PROSITE" id="PS50209"/>
    </source>
</evidence>
<feature type="domain" description="CARD" evidence="1">
    <location>
        <begin position="2"/>
        <end position="94"/>
    </location>
</feature>
<dbReference type="InterPro" id="IPR001315">
    <property type="entry name" value="CARD"/>
</dbReference>
<accession>A0A7R8XC91</accession>
<organism evidence="2">
    <name type="scientific">Darwinula stevensoni</name>
    <dbReference type="NCBI Taxonomy" id="69355"/>
    <lineage>
        <taxon>Eukaryota</taxon>
        <taxon>Metazoa</taxon>
        <taxon>Ecdysozoa</taxon>
        <taxon>Arthropoda</taxon>
        <taxon>Crustacea</taxon>
        <taxon>Oligostraca</taxon>
        <taxon>Ostracoda</taxon>
        <taxon>Podocopa</taxon>
        <taxon>Podocopida</taxon>
        <taxon>Darwinulocopina</taxon>
        <taxon>Darwinuloidea</taxon>
        <taxon>Darwinulidae</taxon>
        <taxon>Darwinula</taxon>
    </lineage>
</organism>
<dbReference type="PROSITE" id="PS50209">
    <property type="entry name" value="CARD"/>
    <property type="match status" value="1"/>
</dbReference>
<dbReference type="Gene3D" id="1.10.533.10">
    <property type="entry name" value="Death Domain, Fas"/>
    <property type="match status" value="1"/>
</dbReference>
<sequence length="170" mass="18847">MNCETKVSAVMAEHLKTFQQYTDLEEILLCLLMKGVIKNDEFLGLMNETREKRRKQALFLLEKIPTAGDGAFLAFLECLKKNHRKLAETLLKSLGQKNEAYTREVRAQWEGGSPLASQGVLSLAAQGIAAQPVGPSGGECQICTSELSNITSPRAYVPSQEPDVMDQFKR</sequence>
<dbReference type="GO" id="GO:0042981">
    <property type="term" value="P:regulation of apoptotic process"/>
    <property type="evidence" value="ECO:0007669"/>
    <property type="project" value="InterPro"/>
</dbReference>
<evidence type="ECO:0000313" key="2">
    <source>
        <dbReference type="EMBL" id="CAD7245170.1"/>
    </source>
</evidence>
<dbReference type="InterPro" id="IPR011029">
    <property type="entry name" value="DEATH-like_dom_sf"/>
</dbReference>
<dbReference type="Pfam" id="PF00619">
    <property type="entry name" value="CARD"/>
    <property type="match status" value="1"/>
</dbReference>
<name>A0A7R8XC91_9CRUS</name>
<dbReference type="CDD" id="cd01671">
    <property type="entry name" value="CARD"/>
    <property type="match status" value="1"/>
</dbReference>
<protein>
    <recommendedName>
        <fullName evidence="1">CARD domain-containing protein</fullName>
    </recommendedName>
</protein>
<dbReference type="EMBL" id="LR900312">
    <property type="protein sequence ID" value="CAD7245170.1"/>
    <property type="molecule type" value="Genomic_DNA"/>
</dbReference>
<gene>
    <name evidence="2" type="ORF">DSTB1V02_LOCUS5045</name>
</gene>